<dbReference type="STRING" id="555088.DealDRAFT_1123"/>
<dbReference type="OrthoDB" id="9806179at2"/>
<keyword evidence="1" id="KW-0285">Flavoprotein</keyword>
<protein>
    <submittedName>
        <fullName evidence="4">FAD-dependent pyridine nucleotide-disulphide oxidoreductase</fullName>
    </submittedName>
</protein>
<dbReference type="PRINTS" id="PR00469">
    <property type="entry name" value="PNDRDTASEII"/>
</dbReference>
<dbReference type="InterPro" id="IPR036188">
    <property type="entry name" value="FAD/NAD-bd_sf"/>
</dbReference>
<sequence length="290" mass="31319">MEKVDVAIIGCGPAGLSAAVNVKARNRSVLLVGPKLCSSALHKAHRVNNYLGMPGLSGDELRKSFIRHVREMGVDITQVSVSGIFPMGDSFQLQVQDEFWEARTVILTTGVFAAKSLPGENTYVGKGISYCGTCDAMFYRDKTIAVLADDVEHEDEVRFLAEVAKKVYFLPKYEKTGELLPNVEVLRDKVKEFQGGERMETLLLAEGGELNVDGAFLLKEQMPMAQLVNGLELVEKHIKVDTNMATNIPGVFAAGDVAGKPYQVAKAVGQGQLAALSAVAYVDSKKGAPV</sequence>
<gene>
    <name evidence="4" type="ORF">DealDRAFT_1123</name>
</gene>
<comment type="caution">
    <text evidence="4">The sequence shown here is derived from an EMBL/GenBank/DDBJ whole genome shotgun (WGS) entry which is preliminary data.</text>
</comment>
<dbReference type="Proteomes" id="UP000006443">
    <property type="component" value="Unassembled WGS sequence"/>
</dbReference>
<dbReference type="RefSeq" id="WP_008515650.1">
    <property type="nucleotide sequence ID" value="NZ_ACJM01000005.1"/>
</dbReference>
<reference evidence="4 5" key="1">
    <citation type="submission" date="2009-02" db="EMBL/GenBank/DDBJ databases">
        <title>Sequencing of the draft genome and assembly of Dethiobacter alkaliphilus AHT 1.</title>
        <authorList>
            <consortium name="US DOE Joint Genome Institute (JGI-PGF)"/>
            <person name="Lucas S."/>
            <person name="Copeland A."/>
            <person name="Lapidus A."/>
            <person name="Glavina del Rio T."/>
            <person name="Dalin E."/>
            <person name="Tice H."/>
            <person name="Bruce D."/>
            <person name="Goodwin L."/>
            <person name="Pitluck S."/>
            <person name="Larimer F."/>
            <person name="Land M.L."/>
            <person name="Hauser L."/>
            <person name="Muyzer G."/>
        </authorList>
    </citation>
    <scope>NUCLEOTIDE SEQUENCE [LARGE SCALE GENOMIC DNA]</scope>
    <source>
        <strain evidence="4 5">AHT 1</strain>
    </source>
</reference>
<keyword evidence="5" id="KW-1185">Reference proteome</keyword>
<name>C0GF64_DETAL</name>
<dbReference type="AlphaFoldDB" id="C0GF64"/>
<proteinExistence type="predicted"/>
<dbReference type="InterPro" id="IPR050097">
    <property type="entry name" value="Ferredoxin-NADP_redctase_2"/>
</dbReference>
<dbReference type="EMBL" id="ACJM01000005">
    <property type="protein sequence ID" value="EEG77824.1"/>
    <property type="molecule type" value="Genomic_DNA"/>
</dbReference>
<dbReference type="Gene3D" id="3.50.50.60">
    <property type="entry name" value="FAD/NAD(P)-binding domain"/>
    <property type="match status" value="2"/>
</dbReference>
<feature type="domain" description="FAD/NAD(P)-binding" evidence="3">
    <location>
        <begin position="5"/>
        <end position="143"/>
    </location>
</feature>
<dbReference type="PANTHER" id="PTHR48105">
    <property type="entry name" value="THIOREDOXIN REDUCTASE 1-RELATED-RELATED"/>
    <property type="match status" value="1"/>
</dbReference>
<dbReference type="SUPFAM" id="SSF51905">
    <property type="entry name" value="FAD/NAD(P)-binding domain"/>
    <property type="match status" value="1"/>
</dbReference>
<evidence type="ECO:0000259" key="3">
    <source>
        <dbReference type="Pfam" id="PF07992"/>
    </source>
</evidence>
<evidence type="ECO:0000256" key="1">
    <source>
        <dbReference type="ARBA" id="ARBA00022630"/>
    </source>
</evidence>
<dbReference type="InterPro" id="IPR023753">
    <property type="entry name" value="FAD/NAD-binding_dom"/>
</dbReference>
<dbReference type="eggNOG" id="COG0492">
    <property type="taxonomic scope" value="Bacteria"/>
</dbReference>
<feature type="domain" description="FAD/NAD(P)-binding" evidence="3">
    <location>
        <begin position="186"/>
        <end position="271"/>
    </location>
</feature>
<keyword evidence="2" id="KW-0560">Oxidoreductase</keyword>
<dbReference type="PRINTS" id="PR00368">
    <property type="entry name" value="FADPNR"/>
</dbReference>
<accession>C0GF64</accession>
<evidence type="ECO:0000256" key="2">
    <source>
        <dbReference type="ARBA" id="ARBA00023002"/>
    </source>
</evidence>
<dbReference type="GO" id="GO:0016491">
    <property type="term" value="F:oxidoreductase activity"/>
    <property type="evidence" value="ECO:0007669"/>
    <property type="project" value="UniProtKB-KW"/>
</dbReference>
<evidence type="ECO:0000313" key="5">
    <source>
        <dbReference type="Proteomes" id="UP000006443"/>
    </source>
</evidence>
<dbReference type="Pfam" id="PF07992">
    <property type="entry name" value="Pyr_redox_2"/>
    <property type="match status" value="2"/>
</dbReference>
<evidence type="ECO:0000313" key="4">
    <source>
        <dbReference type="EMBL" id="EEG77824.1"/>
    </source>
</evidence>
<organism evidence="4 5">
    <name type="scientific">Dethiobacter alkaliphilus AHT 1</name>
    <dbReference type="NCBI Taxonomy" id="555088"/>
    <lineage>
        <taxon>Bacteria</taxon>
        <taxon>Bacillati</taxon>
        <taxon>Bacillota</taxon>
        <taxon>Dethiobacteria</taxon>
        <taxon>Dethiobacterales</taxon>
        <taxon>Dethiobacteraceae</taxon>
        <taxon>Dethiobacter</taxon>
    </lineage>
</organism>